<dbReference type="InterPro" id="IPR004358">
    <property type="entry name" value="Sig_transdc_His_kin-like_C"/>
</dbReference>
<dbReference type="Gene3D" id="3.30.565.10">
    <property type="entry name" value="Histidine kinase-like ATPase, C-terminal domain"/>
    <property type="match status" value="1"/>
</dbReference>
<keyword evidence="6" id="KW-0808">Transferase</keyword>
<evidence type="ECO:0000313" key="17">
    <source>
        <dbReference type="EMBL" id="SIQ27771.1"/>
    </source>
</evidence>
<accession>A0ABY1JJ65</accession>
<keyword evidence="10" id="KW-0067">ATP-binding</keyword>
<dbReference type="InterPro" id="IPR005467">
    <property type="entry name" value="His_kinase_dom"/>
</dbReference>
<keyword evidence="12" id="KW-0902">Two-component regulatory system</keyword>
<dbReference type="SMART" id="SM00387">
    <property type="entry name" value="HATPase_c"/>
    <property type="match status" value="1"/>
</dbReference>
<sequence length="605" mass="68633">MNIEPKHSRLFKFTKKPKVPLSFNVRSIQVIITISFTMITVVVVLLVSLLLYNKFAKSAEDNAYLNIQQIIDQVNSHLELYVKGMQDIYEVVEEQIGQTDNISDSLLKEQLTTLLHTREDLVSVALFTPEGNMVLDVPNATMRRNTQLKEQSWFLTALKQPEAVSFSQPHIQNLYKGQYKWVVSLSRMISYKADGVMKMGILLVDVNFRTIDELSSKVILGKKGYAYIMDTLGNIIYHPQQQLIYAGLKYENIEPVFDYAFGSYIDTSTVEQRYITIRTVKPIGWKIVGVAYPDEIVTTKKDLQVFIFWFLAVVIIVVLLVSIFVSAKISQPIRRLEKAVKLVGQGDFNTPIDVKGAYEVEQLSKRFNFMLHRIRQLMGQIIHEQEAKRKSELDVLQAQINPHFLYNTLNSVIRLVERGKSEEVITAITSLSKLFRISLSKGMNMIPLAEELEHVRHYLIIQKIRYKSKFNYKMDIQDEALPCTTLKLIIQPIVENAIYHGIELMPDEGCIQISVKVEGEKVIISVTDNGLGMTPQVMGHLLTGGVKSAGGSGVGVKNVHERIQLYYGKAYGLTFMSEVEVGTTVTITLPMMKNEPENVEGEGLL</sequence>
<evidence type="ECO:0000256" key="11">
    <source>
        <dbReference type="ARBA" id="ARBA00022989"/>
    </source>
</evidence>
<dbReference type="InterPro" id="IPR050640">
    <property type="entry name" value="Bact_2-comp_sensor_kinase"/>
</dbReference>
<organism evidence="17 18">
    <name type="scientific">Paenibacillus macquariensis</name>
    <dbReference type="NCBI Taxonomy" id="948756"/>
    <lineage>
        <taxon>Bacteria</taxon>
        <taxon>Bacillati</taxon>
        <taxon>Bacillota</taxon>
        <taxon>Bacilli</taxon>
        <taxon>Bacillales</taxon>
        <taxon>Paenibacillaceae</taxon>
        <taxon>Paenibacillus</taxon>
    </lineage>
</organism>
<dbReference type="CDD" id="cd18773">
    <property type="entry name" value="PDC1_HK_sensor"/>
    <property type="match status" value="1"/>
</dbReference>
<feature type="transmembrane region" description="Helical" evidence="14">
    <location>
        <begin position="305"/>
        <end position="325"/>
    </location>
</feature>
<evidence type="ECO:0000256" key="6">
    <source>
        <dbReference type="ARBA" id="ARBA00022679"/>
    </source>
</evidence>
<keyword evidence="8" id="KW-0547">Nucleotide-binding</keyword>
<dbReference type="CDD" id="cd12912">
    <property type="entry name" value="PDC2_MCP_like"/>
    <property type="match status" value="1"/>
</dbReference>
<evidence type="ECO:0000256" key="3">
    <source>
        <dbReference type="ARBA" id="ARBA00012438"/>
    </source>
</evidence>
<evidence type="ECO:0000256" key="9">
    <source>
        <dbReference type="ARBA" id="ARBA00022777"/>
    </source>
</evidence>
<proteinExistence type="predicted"/>
<comment type="catalytic activity">
    <reaction evidence="1">
        <text>ATP + protein L-histidine = ADP + protein N-phospho-L-histidine.</text>
        <dbReference type="EC" id="2.7.13.3"/>
    </reaction>
</comment>
<keyword evidence="5" id="KW-0597">Phosphoprotein</keyword>
<keyword evidence="9 17" id="KW-0418">Kinase</keyword>
<keyword evidence="11 14" id="KW-1133">Transmembrane helix</keyword>
<dbReference type="Proteomes" id="UP000186666">
    <property type="component" value="Unassembled WGS sequence"/>
</dbReference>
<feature type="transmembrane region" description="Helical" evidence="14">
    <location>
        <begin position="28"/>
        <end position="52"/>
    </location>
</feature>
<dbReference type="Pfam" id="PF00672">
    <property type="entry name" value="HAMP"/>
    <property type="match status" value="1"/>
</dbReference>
<dbReference type="InterPro" id="IPR036890">
    <property type="entry name" value="HATPase_C_sf"/>
</dbReference>
<evidence type="ECO:0000256" key="10">
    <source>
        <dbReference type="ARBA" id="ARBA00022840"/>
    </source>
</evidence>
<dbReference type="EC" id="2.7.13.3" evidence="3"/>
<keyword evidence="18" id="KW-1185">Reference proteome</keyword>
<evidence type="ECO:0000259" key="15">
    <source>
        <dbReference type="PROSITE" id="PS50109"/>
    </source>
</evidence>
<dbReference type="SUPFAM" id="SSF55874">
    <property type="entry name" value="ATPase domain of HSP90 chaperone/DNA topoisomerase II/histidine kinase"/>
    <property type="match status" value="1"/>
</dbReference>
<evidence type="ECO:0000256" key="13">
    <source>
        <dbReference type="ARBA" id="ARBA00023136"/>
    </source>
</evidence>
<dbReference type="PROSITE" id="PS50109">
    <property type="entry name" value="HIS_KIN"/>
    <property type="match status" value="1"/>
</dbReference>
<feature type="domain" description="HAMP" evidence="16">
    <location>
        <begin position="327"/>
        <end position="379"/>
    </location>
</feature>
<dbReference type="InterPro" id="IPR003594">
    <property type="entry name" value="HATPase_dom"/>
</dbReference>
<feature type="domain" description="Histidine kinase" evidence="15">
    <location>
        <begin position="490"/>
        <end position="593"/>
    </location>
</feature>
<name>A0ABY1JJ65_9BACL</name>
<dbReference type="GO" id="GO:0016301">
    <property type="term" value="F:kinase activity"/>
    <property type="evidence" value="ECO:0007669"/>
    <property type="project" value="UniProtKB-KW"/>
</dbReference>
<evidence type="ECO:0000256" key="7">
    <source>
        <dbReference type="ARBA" id="ARBA00022692"/>
    </source>
</evidence>
<dbReference type="Pfam" id="PF02743">
    <property type="entry name" value="dCache_1"/>
    <property type="match status" value="1"/>
</dbReference>
<dbReference type="Pfam" id="PF02518">
    <property type="entry name" value="HATPase_c"/>
    <property type="match status" value="1"/>
</dbReference>
<evidence type="ECO:0000256" key="12">
    <source>
        <dbReference type="ARBA" id="ARBA00023012"/>
    </source>
</evidence>
<dbReference type="SUPFAM" id="SSF158472">
    <property type="entry name" value="HAMP domain-like"/>
    <property type="match status" value="1"/>
</dbReference>
<dbReference type="CDD" id="cd06225">
    <property type="entry name" value="HAMP"/>
    <property type="match status" value="1"/>
</dbReference>
<evidence type="ECO:0000313" key="18">
    <source>
        <dbReference type="Proteomes" id="UP000186666"/>
    </source>
</evidence>
<dbReference type="PRINTS" id="PR00344">
    <property type="entry name" value="BCTRLSENSOR"/>
</dbReference>
<comment type="subcellular location">
    <subcellularLocation>
        <location evidence="2">Cell membrane</location>
        <topology evidence="2">Multi-pass membrane protein</topology>
    </subcellularLocation>
</comment>
<keyword evidence="4" id="KW-1003">Cell membrane</keyword>
<evidence type="ECO:0000256" key="4">
    <source>
        <dbReference type="ARBA" id="ARBA00022475"/>
    </source>
</evidence>
<evidence type="ECO:0000256" key="2">
    <source>
        <dbReference type="ARBA" id="ARBA00004651"/>
    </source>
</evidence>
<dbReference type="InterPro" id="IPR010559">
    <property type="entry name" value="Sig_transdc_His_kin_internal"/>
</dbReference>
<dbReference type="PROSITE" id="PS50885">
    <property type="entry name" value="HAMP"/>
    <property type="match status" value="1"/>
</dbReference>
<protein>
    <recommendedName>
        <fullName evidence="3">histidine kinase</fullName>
        <ecNumber evidence="3">2.7.13.3</ecNumber>
    </recommendedName>
</protein>
<keyword evidence="13 14" id="KW-0472">Membrane</keyword>
<dbReference type="InterPro" id="IPR003660">
    <property type="entry name" value="HAMP_dom"/>
</dbReference>
<dbReference type="SMART" id="SM00304">
    <property type="entry name" value="HAMP"/>
    <property type="match status" value="1"/>
</dbReference>
<dbReference type="Pfam" id="PF06580">
    <property type="entry name" value="His_kinase"/>
    <property type="match status" value="1"/>
</dbReference>
<reference evidence="17 18" key="1">
    <citation type="submission" date="2017-01" db="EMBL/GenBank/DDBJ databases">
        <authorList>
            <person name="Varghese N."/>
            <person name="Submissions S."/>
        </authorList>
    </citation>
    <scope>NUCLEOTIDE SEQUENCE [LARGE SCALE GENOMIC DNA]</scope>
    <source>
        <strain evidence="17 18">ATCC 23464</strain>
    </source>
</reference>
<keyword evidence="7 14" id="KW-0812">Transmembrane</keyword>
<dbReference type="Gene3D" id="3.30.450.20">
    <property type="entry name" value="PAS domain"/>
    <property type="match status" value="2"/>
</dbReference>
<evidence type="ECO:0000256" key="14">
    <source>
        <dbReference type="SAM" id="Phobius"/>
    </source>
</evidence>
<gene>
    <name evidence="17" type="ORF">SAMN05421578_1018</name>
</gene>
<dbReference type="InterPro" id="IPR033479">
    <property type="entry name" value="dCache_1"/>
</dbReference>
<dbReference type="EMBL" id="FTNK01000001">
    <property type="protein sequence ID" value="SIQ27771.1"/>
    <property type="molecule type" value="Genomic_DNA"/>
</dbReference>
<evidence type="ECO:0000259" key="16">
    <source>
        <dbReference type="PROSITE" id="PS50885"/>
    </source>
</evidence>
<evidence type="ECO:0000256" key="5">
    <source>
        <dbReference type="ARBA" id="ARBA00022553"/>
    </source>
</evidence>
<comment type="caution">
    <text evidence="17">The sequence shown here is derived from an EMBL/GenBank/DDBJ whole genome shotgun (WGS) entry which is preliminary data.</text>
</comment>
<dbReference type="PANTHER" id="PTHR34220">
    <property type="entry name" value="SENSOR HISTIDINE KINASE YPDA"/>
    <property type="match status" value="1"/>
</dbReference>
<dbReference type="PANTHER" id="PTHR34220:SF7">
    <property type="entry name" value="SENSOR HISTIDINE KINASE YPDA"/>
    <property type="match status" value="1"/>
</dbReference>
<evidence type="ECO:0000256" key="8">
    <source>
        <dbReference type="ARBA" id="ARBA00022741"/>
    </source>
</evidence>
<evidence type="ECO:0000256" key="1">
    <source>
        <dbReference type="ARBA" id="ARBA00000085"/>
    </source>
</evidence>
<dbReference type="Gene3D" id="6.10.340.10">
    <property type="match status" value="1"/>
</dbReference>